<dbReference type="AlphaFoldDB" id="A0A9P5BVW6"/>
<feature type="compositionally biased region" description="Polar residues" evidence="2">
    <location>
        <begin position="12"/>
        <end position="23"/>
    </location>
</feature>
<evidence type="ECO:0000313" key="3">
    <source>
        <dbReference type="EMBL" id="KAF3032433.1"/>
    </source>
</evidence>
<proteinExistence type="predicted"/>
<dbReference type="InterPro" id="IPR051283">
    <property type="entry name" value="Sec_Metabolite_Acyltrans"/>
</dbReference>
<dbReference type="Proteomes" id="UP000758155">
    <property type="component" value="Unassembled WGS sequence"/>
</dbReference>
<evidence type="ECO:0000256" key="2">
    <source>
        <dbReference type="SAM" id="MobiDB-lite"/>
    </source>
</evidence>
<evidence type="ECO:0000313" key="4">
    <source>
        <dbReference type="Proteomes" id="UP000758155"/>
    </source>
</evidence>
<dbReference type="OrthoDB" id="1862401at2759"/>
<sequence length="512" mass="55526">MLNKYPQPVDASKTSGPSQGSPYTIDMTSATEILDLTRLDLAMLRVYVRQLLIFPFPDKSLGDHAGAVLAAGLLATLKQFPFLAGTIEQTDPADGALTVRYPKDVDSKLLSKLLTGNALDNVELSYESLCEAGIPPARLPANDLCPFAMRSHPGLDDTYAEVLTTFAKGQPIPVFAAQMNFVPGGLILSAYTHHSVIDGTGIAKIYQVWSECTRRLGTGTPIPEQVSARSLNGARHALDTLMEGAPTAEDLPEFCSPGDQVPPPLRNARVKLSAKLLIFLPSTISTLAASLSKITGQRISNFTALASFVWCQATNARRAAIEAKGIEKTTLGIATDHRKRVGSLLPDDYLGNVANAMVVSVPLSSIPTAENMNADGIAPVALALSNALAEIDLDWFRSRLLEISKQKNPSKLMMNCHTMNGPDIFITSWQHIGADDVWAIPGTAKTKDRKWGCKPTAIRKPHNLWEGGMQILPRRKGDDAPYEIPLCLEEGDMERALHSLREGNWVERVVEA</sequence>
<keyword evidence="4" id="KW-1185">Reference proteome</keyword>
<dbReference type="EMBL" id="SWKV01000101">
    <property type="protein sequence ID" value="KAF3032433.1"/>
    <property type="molecule type" value="Genomic_DNA"/>
</dbReference>
<organism evidence="3 4">
    <name type="scientific">Didymella heteroderae</name>
    <dbReference type="NCBI Taxonomy" id="1769908"/>
    <lineage>
        <taxon>Eukaryota</taxon>
        <taxon>Fungi</taxon>
        <taxon>Dikarya</taxon>
        <taxon>Ascomycota</taxon>
        <taxon>Pezizomycotina</taxon>
        <taxon>Dothideomycetes</taxon>
        <taxon>Pleosporomycetidae</taxon>
        <taxon>Pleosporales</taxon>
        <taxon>Pleosporineae</taxon>
        <taxon>Didymellaceae</taxon>
        <taxon>Didymella</taxon>
    </lineage>
</organism>
<keyword evidence="1" id="KW-0808">Transferase</keyword>
<name>A0A9P5BVW6_9PLEO</name>
<feature type="region of interest" description="Disordered" evidence="2">
    <location>
        <begin position="1"/>
        <end position="23"/>
    </location>
</feature>
<dbReference type="Gene3D" id="3.30.559.10">
    <property type="entry name" value="Chloramphenicol acetyltransferase-like domain"/>
    <property type="match status" value="2"/>
</dbReference>
<gene>
    <name evidence="3" type="ORF">E8E12_002801</name>
</gene>
<protein>
    <recommendedName>
        <fullName evidence="5">Transferase</fullName>
    </recommendedName>
</protein>
<reference evidence="3" key="1">
    <citation type="submission" date="2019-04" db="EMBL/GenBank/DDBJ databases">
        <title>Sequencing of skin fungus with MAO and IRED activity.</title>
        <authorList>
            <person name="Marsaioli A.J."/>
            <person name="Bonatto J.M.C."/>
            <person name="Reis Junior O."/>
        </authorList>
    </citation>
    <scope>NUCLEOTIDE SEQUENCE</scope>
    <source>
        <strain evidence="3">28M1</strain>
    </source>
</reference>
<evidence type="ECO:0008006" key="5">
    <source>
        <dbReference type="Google" id="ProtNLM"/>
    </source>
</evidence>
<dbReference type="InterPro" id="IPR023213">
    <property type="entry name" value="CAT-like_dom_sf"/>
</dbReference>
<dbReference type="PANTHER" id="PTHR31896">
    <property type="entry name" value="FAMILY REGULATORY PROTEIN, PUTATIVE (AFU_ORTHOLOGUE AFUA_3G14730)-RELATED"/>
    <property type="match status" value="1"/>
</dbReference>
<evidence type="ECO:0000256" key="1">
    <source>
        <dbReference type="ARBA" id="ARBA00022679"/>
    </source>
</evidence>
<dbReference type="Pfam" id="PF02458">
    <property type="entry name" value="Transferase"/>
    <property type="match status" value="1"/>
</dbReference>
<dbReference type="GO" id="GO:0016740">
    <property type="term" value="F:transferase activity"/>
    <property type="evidence" value="ECO:0007669"/>
    <property type="project" value="UniProtKB-KW"/>
</dbReference>
<comment type="caution">
    <text evidence="3">The sequence shown here is derived from an EMBL/GenBank/DDBJ whole genome shotgun (WGS) entry which is preliminary data.</text>
</comment>
<accession>A0A9P5BVW6</accession>
<dbReference type="PANTHER" id="PTHR31896:SF64">
    <property type="entry name" value="TRICHOTHECENE 3-O-ACETYLTRANSFERASE"/>
    <property type="match status" value="1"/>
</dbReference>